<dbReference type="Gene3D" id="1.10.10.690">
    <property type="entry name" value="YidB-like"/>
    <property type="match status" value="1"/>
</dbReference>
<name>A0A927FX10_9HYPH</name>
<dbReference type="SUPFAM" id="SSF140804">
    <property type="entry name" value="YidB-like"/>
    <property type="match status" value="1"/>
</dbReference>
<gene>
    <name evidence="2" type="ORF">IC608_15285</name>
</gene>
<accession>A0A927FX10</accession>
<comment type="caution">
    <text evidence="2">The sequence shown here is derived from an EMBL/GenBank/DDBJ whole genome shotgun (WGS) entry which is preliminary data.</text>
</comment>
<dbReference type="Pfam" id="PF20159">
    <property type="entry name" value="YidB"/>
    <property type="match status" value="1"/>
</dbReference>
<dbReference type="EMBL" id="JACYFU010000004">
    <property type="protein sequence ID" value="MBD8066837.1"/>
    <property type="molecule type" value="Genomic_DNA"/>
</dbReference>
<proteinExistence type="predicted"/>
<dbReference type="InterPro" id="IPR027405">
    <property type="entry name" value="YidB-like"/>
</dbReference>
<organism evidence="2 3">
    <name type="scientific">Devosia oryzisoli</name>
    <dbReference type="NCBI Taxonomy" id="2774138"/>
    <lineage>
        <taxon>Bacteria</taxon>
        <taxon>Pseudomonadati</taxon>
        <taxon>Pseudomonadota</taxon>
        <taxon>Alphaproteobacteria</taxon>
        <taxon>Hyphomicrobiales</taxon>
        <taxon>Devosiaceae</taxon>
        <taxon>Devosia</taxon>
    </lineage>
</organism>
<evidence type="ECO:0000256" key="1">
    <source>
        <dbReference type="SAM" id="MobiDB-lite"/>
    </source>
</evidence>
<evidence type="ECO:0000313" key="2">
    <source>
        <dbReference type="EMBL" id="MBD8066837.1"/>
    </source>
</evidence>
<reference evidence="2" key="1">
    <citation type="submission" date="2020-09" db="EMBL/GenBank/DDBJ databases">
        <title>Genome seq and assembly of Devosia sp.</title>
        <authorList>
            <person name="Chhetri G."/>
        </authorList>
    </citation>
    <scope>NUCLEOTIDE SEQUENCE</scope>
    <source>
        <strain evidence="2">PTR5</strain>
    </source>
</reference>
<keyword evidence="3" id="KW-1185">Reference proteome</keyword>
<dbReference type="InterPro" id="IPR045372">
    <property type="entry name" value="YidB"/>
</dbReference>
<sequence>MARGLNMGSAGIALLGLLAVKGFQHRDEIGKMLGDLSAPNGAGGSSSGLGGLLGGLGDMFGGSPAASNAGGGFNGNVLSEGLGGLVDRFKQSGQGEAAQSWVESGPNRTVDASQLETALGEDVIEHLQEQTGLSRTELLQRLSTNLPQTVDQLTPEGRVPTAEETGGWAVRS</sequence>
<dbReference type="Proteomes" id="UP000654108">
    <property type="component" value="Unassembled WGS sequence"/>
</dbReference>
<dbReference type="RefSeq" id="WP_191777309.1">
    <property type="nucleotide sequence ID" value="NZ_JACYFU010000004.1"/>
</dbReference>
<protein>
    <submittedName>
        <fullName evidence="2">DUF937 domain-containing protein</fullName>
    </submittedName>
</protein>
<evidence type="ECO:0000313" key="3">
    <source>
        <dbReference type="Proteomes" id="UP000654108"/>
    </source>
</evidence>
<dbReference type="AlphaFoldDB" id="A0A927FX10"/>
<feature type="region of interest" description="Disordered" evidence="1">
    <location>
        <begin position="152"/>
        <end position="172"/>
    </location>
</feature>